<name>A0A0J7IFT0_9FLAO</name>
<dbReference type="AlphaFoldDB" id="A0A0J7IFT0"/>
<dbReference type="Pfam" id="PF13568">
    <property type="entry name" value="OMP_b-brl_2"/>
    <property type="match status" value="1"/>
</dbReference>
<dbReference type="RefSeq" id="WP_048506904.1">
    <property type="nucleotide sequence ID" value="NZ_LFND01000003.1"/>
</dbReference>
<dbReference type="SUPFAM" id="SSF56925">
    <property type="entry name" value="OMPA-like"/>
    <property type="match status" value="1"/>
</dbReference>
<accession>A0A0J7IFT0</accession>
<dbReference type="PATRIC" id="fig|558151.6.peg.2584"/>
<dbReference type="STRING" id="558151.ACM46_12245"/>
<keyword evidence="1" id="KW-0732">Signal</keyword>
<dbReference type="Proteomes" id="UP000036261">
    <property type="component" value="Unassembled WGS sequence"/>
</dbReference>
<evidence type="ECO:0000313" key="4">
    <source>
        <dbReference type="Proteomes" id="UP000036261"/>
    </source>
</evidence>
<evidence type="ECO:0000259" key="2">
    <source>
        <dbReference type="Pfam" id="PF13568"/>
    </source>
</evidence>
<feature type="chain" id="PRO_5005288612" description="Outer membrane protein beta-barrel domain-containing protein" evidence="1">
    <location>
        <begin position="20"/>
        <end position="221"/>
    </location>
</feature>
<dbReference type="Gene3D" id="2.40.160.20">
    <property type="match status" value="1"/>
</dbReference>
<comment type="caution">
    <text evidence="3">The sequence shown here is derived from an EMBL/GenBank/DDBJ whole genome shotgun (WGS) entry which is preliminary data.</text>
</comment>
<organism evidence="3 4">
    <name type="scientific">Chryseobacterium angstadtii</name>
    <dbReference type="NCBI Taxonomy" id="558151"/>
    <lineage>
        <taxon>Bacteria</taxon>
        <taxon>Pseudomonadati</taxon>
        <taxon>Bacteroidota</taxon>
        <taxon>Flavobacteriia</taxon>
        <taxon>Flavobacteriales</taxon>
        <taxon>Weeksellaceae</taxon>
        <taxon>Chryseobacterium group</taxon>
        <taxon>Chryseobacterium</taxon>
    </lineage>
</organism>
<keyword evidence="4" id="KW-1185">Reference proteome</keyword>
<reference evidence="3 4" key="1">
    <citation type="journal article" date="2013" name="Int. J. Syst. Evol. Microbiol.">
        <title>Chryseobacterium angstadtii sp. nov., isolated from a newt tank.</title>
        <authorList>
            <person name="Kirk K.E."/>
            <person name="Hoffman J.A."/>
            <person name="Smith K.A."/>
            <person name="Strahan B.L."/>
            <person name="Failor K.C."/>
            <person name="Krebs J.E."/>
            <person name="Gale A.N."/>
            <person name="Do T.D."/>
            <person name="Sontag T.C."/>
            <person name="Batties A.M."/>
            <person name="Mistiszyn K."/>
            <person name="Newman J.D."/>
        </authorList>
    </citation>
    <scope>NUCLEOTIDE SEQUENCE [LARGE SCALE GENOMIC DNA]</scope>
    <source>
        <strain evidence="3 4">KM</strain>
    </source>
</reference>
<dbReference type="InterPro" id="IPR011250">
    <property type="entry name" value="OMP/PagP_B-barrel"/>
</dbReference>
<dbReference type="OrthoDB" id="947434at2"/>
<evidence type="ECO:0000256" key="1">
    <source>
        <dbReference type="SAM" id="SignalP"/>
    </source>
</evidence>
<dbReference type="InterPro" id="IPR025665">
    <property type="entry name" value="Beta-barrel_OMP_2"/>
</dbReference>
<protein>
    <recommendedName>
        <fullName evidence="2">Outer membrane protein beta-barrel domain-containing protein</fullName>
    </recommendedName>
</protein>
<sequence length="221" mass="23628">MKKLLLIAAVAVVSANLSAQELRFGPKAGYSLSTLKFKDNGGSESTDPSHTFYAGGMVEYKISDKFGLQGEVLYSQLGGKISEGVEDEDDNYFKIQNKMTFGTILVPVSAKYFITEGLSVSAGASFGYILTAKSKTVTDLGLGGIIPGLELSGNDETDIKDQTNTFNIAPFLGAEYALENGLFFDARYNMGISNLAKDPMNGEKTTNSFLQVGVGFKFGGN</sequence>
<gene>
    <name evidence="3" type="ORF">ACM46_12245</name>
</gene>
<feature type="domain" description="Outer membrane protein beta-barrel" evidence="2">
    <location>
        <begin position="19"/>
        <end position="195"/>
    </location>
</feature>
<dbReference type="EMBL" id="LFND01000003">
    <property type="protein sequence ID" value="KMQ64967.1"/>
    <property type="molecule type" value="Genomic_DNA"/>
</dbReference>
<feature type="signal peptide" evidence="1">
    <location>
        <begin position="1"/>
        <end position="19"/>
    </location>
</feature>
<evidence type="ECO:0000313" key="3">
    <source>
        <dbReference type="EMBL" id="KMQ64967.1"/>
    </source>
</evidence>
<proteinExistence type="predicted"/>